<dbReference type="AlphaFoldDB" id="A0A5J5EQ93"/>
<comment type="caution">
    <text evidence="3">The sequence shown here is derived from an EMBL/GenBank/DDBJ whole genome shotgun (WGS) entry which is preliminary data.</text>
</comment>
<name>A0A5J5EQ93_9PEZI</name>
<evidence type="ECO:0000313" key="4">
    <source>
        <dbReference type="Proteomes" id="UP000326924"/>
    </source>
</evidence>
<keyword evidence="2" id="KW-0812">Transmembrane</keyword>
<reference evidence="3 4" key="1">
    <citation type="submission" date="2019-09" db="EMBL/GenBank/DDBJ databases">
        <title>Draft genome of the ectomycorrhizal ascomycete Sphaerosporella brunnea.</title>
        <authorList>
            <consortium name="DOE Joint Genome Institute"/>
            <person name="Benucci G.M."/>
            <person name="Marozzi G."/>
            <person name="Antonielli L."/>
            <person name="Sanchez S."/>
            <person name="Marco P."/>
            <person name="Wang X."/>
            <person name="Falini L.B."/>
            <person name="Barry K."/>
            <person name="Haridas S."/>
            <person name="Lipzen A."/>
            <person name="Labutti K."/>
            <person name="Grigoriev I.V."/>
            <person name="Murat C."/>
            <person name="Martin F."/>
            <person name="Albertini E."/>
            <person name="Donnini D."/>
            <person name="Bonito G."/>
        </authorList>
    </citation>
    <scope>NUCLEOTIDE SEQUENCE [LARGE SCALE GENOMIC DNA]</scope>
    <source>
        <strain evidence="3 4">Sb_GMNB300</strain>
    </source>
</reference>
<dbReference type="Proteomes" id="UP000326924">
    <property type="component" value="Unassembled WGS sequence"/>
</dbReference>
<protein>
    <submittedName>
        <fullName evidence="3">Uncharacterized protein</fullName>
    </submittedName>
</protein>
<keyword evidence="2" id="KW-0472">Membrane</keyword>
<feature type="compositionally biased region" description="Polar residues" evidence="1">
    <location>
        <begin position="12"/>
        <end position="24"/>
    </location>
</feature>
<accession>A0A5J5EQ93</accession>
<keyword evidence="2" id="KW-1133">Transmembrane helix</keyword>
<dbReference type="OrthoDB" id="5388417at2759"/>
<evidence type="ECO:0000256" key="2">
    <source>
        <dbReference type="SAM" id="Phobius"/>
    </source>
</evidence>
<feature type="transmembrane region" description="Helical" evidence="2">
    <location>
        <begin position="39"/>
        <end position="60"/>
    </location>
</feature>
<sequence length="187" mass="21063">MPVTIFKRADDNSNTDLSNNIRHGQNNRHGHGDASMRNLLITLVVLLAFCLVLGVSLYVVRRVRRNRKEAGTLPSYDAATRGDRLTIQTNRDSTFVYSEKQGLMDSTSPMPMSPDNVPEIRITFPDEDDKDGRRISGRVVVVQVGEAGVGYVRPLPDQDLPPYQQTRPEERFNSIDIERIGGLKEIR</sequence>
<evidence type="ECO:0000256" key="1">
    <source>
        <dbReference type="SAM" id="MobiDB-lite"/>
    </source>
</evidence>
<organism evidence="3 4">
    <name type="scientific">Sphaerosporella brunnea</name>
    <dbReference type="NCBI Taxonomy" id="1250544"/>
    <lineage>
        <taxon>Eukaryota</taxon>
        <taxon>Fungi</taxon>
        <taxon>Dikarya</taxon>
        <taxon>Ascomycota</taxon>
        <taxon>Pezizomycotina</taxon>
        <taxon>Pezizomycetes</taxon>
        <taxon>Pezizales</taxon>
        <taxon>Pyronemataceae</taxon>
        <taxon>Sphaerosporella</taxon>
    </lineage>
</organism>
<gene>
    <name evidence="3" type="ORF">FN846DRAFT_151142</name>
</gene>
<keyword evidence="4" id="KW-1185">Reference proteome</keyword>
<dbReference type="InParanoid" id="A0A5J5EQ93"/>
<evidence type="ECO:0000313" key="3">
    <source>
        <dbReference type="EMBL" id="KAA8900180.1"/>
    </source>
</evidence>
<dbReference type="EMBL" id="VXIS01000158">
    <property type="protein sequence ID" value="KAA8900180.1"/>
    <property type="molecule type" value="Genomic_DNA"/>
</dbReference>
<feature type="region of interest" description="Disordered" evidence="1">
    <location>
        <begin position="9"/>
        <end position="31"/>
    </location>
</feature>
<proteinExistence type="predicted"/>